<protein>
    <submittedName>
        <fullName evidence="1">Uncharacterized protein</fullName>
    </submittedName>
</protein>
<dbReference type="RefSeq" id="WP_017000446.1">
    <property type="nucleotide sequence ID" value="NZ_CABIVY010000014.1"/>
</dbReference>
<evidence type="ECO:0000313" key="2">
    <source>
        <dbReference type="Proteomes" id="UP001223261"/>
    </source>
</evidence>
<dbReference type="EMBL" id="CP118848">
    <property type="protein sequence ID" value="WHI61304.1"/>
    <property type="molecule type" value="Genomic_DNA"/>
</dbReference>
<dbReference type="Proteomes" id="UP001223261">
    <property type="component" value="Chromosome"/>
</dbReference>
<evidence type="ECO:0000313" key="1">
    <source>
        <dbReference type="EMBL" id="WHI61304.1"/>
    </source>
</evidence>
<proteinExistence type="predicted"/>
<sequence>MEFSTAIKKGLKANKNVYIMTVHNNLFKVEELLKDGFQHILLETPDHVINVAKEHIIYVQTDK</sequence>
<accession>A0AAX3W928</accession>
<reference evidence="1" key="1">
    <citation type="journal article" date="2023" name="Antibiotics">
        <title>Prevalence and Molecular Characterization of Methicillin-Resistant Staphylococci (MRS) and Mammaliicocci (MRM) in Dromedary Camels from Algeria: First Detection of SCCmec-mecC Hybrid in Methicillin-Resistant Mammaliicoccus lentus.</title>
        <authorList>
            <person name="Belhout C."/>
            <person name="Boyen F."/>
            <person name="Vereecke N."/>
            <person name="Theuns S."/>
            <person name="Taibi N."/>
            <person name="Stegger M."/>
            <person name="de la Fe-Rodriguez P.Y."/>
            <person name="Bouayad L."/>
            <person name="Elgroud R."/>
            <person name="Butaye P."/>
        </authorList>
    </citation>
    <scope>NUCLEOTIDE SEQUENCE</scope>
    <source>
        <strain evidence="1">7048</strain>
    </source>
</reference>
<dbReference type="GeneID" id="99676804"/>
<gene>
    <name evidence="1" type="ORF">PYH69_06640</name>
</gene>
<dbReference type="AlphaFoldDB" id="A0AAX3W928"/>
<name>A0AAX3W928_MAMLE</name>
<organism evidence="1 2">
    <name type="scientific">Mammaliicoccus lentus</name>
    <name type="common">Staphylococcus lentus</name>
    <dbReference type="NCBI Taxonomy" id="42858"/>
    <lineage>
        <taxon>Bacteria</taxon>
        <taxon>Bacillati</taxon>
        <taxon>Bacillota</taxon>
        <taxon>Bacilli</taxon>
        <taxon>Bacillales</taxon>
        <taxon>Staphylococcaceae</taxon>
        <taxon>Mammaliicoccus</taxon>
    </lineage>
</organism>